<comment type="caution">
    <text evidence="3">The sequence shown here is derived from an EMBL/GenBank/DDBJ whole genome shotgun (WGS) entry which is preliminary data.</text>
</comment>
<evidence type="ECO:0000313" key="4">
    <source>
        <dbReference type="Proteomes" id="UP000286045"/>
    </source>
</evidence>
<protein>
    <recommendedName>
        <fullName evidence="2">PD-(D/E)XK nuclease-like domain-containing protein</fullName>
    </recommendedName>
</protein>
<dbReference type="EMBL" id="RYZI01000176">
    <property type="protein sequence ID" value="RWA08959.1"/>
    <property type="molecule type" value="Genomic_DNA"/>
</dbReference>
<dbReference type="Pfam" id="PF20516">
    <property type="entry name" value="PDDEXK_12"/>
    <property type="match status" value="1"/>
</dbReference>
<feature type="domain" description="PD-(D/E)XK nuclease-like" evidence="2">
    <location>
        <begin position="179"/>
        <end position="385"/>
    </location>
</feature>
<dbReference type="Proteomes" id="UP000286045">
    <property type="component" value="Unassembled WGS sequence"/>
</dbReference>
<organism evidence="3 4">
    <name type="scientific">Xylaria grammica</name>
    <dbReference type="NCBI Taxonomy" id="363999"/>
    <lineage>
        <taxon>Eukaryota</taxon>
        <taxon>Fungi</taxon>
        <taxon>Dikarya</taxon>
        <taxon>Ascomycota</taxon>
        <taxon>Pezizomycotina</taxon>
        <taxon>Sordariomycetes</taxon>
        <taxon>Xylariomycetidae</taxon>
        <taxon>Xylariales</taxon>
        <taxon>Xylariaceae</taxon>
        <taxon>Xylaria</taxon>
    </lineage>
</organism>
<gene>
    <name evidence="3" type="ORF">EKO27_g6149</name>
</gene>
<proteinExistence type="predicted"/>
<feature type="region of interest" description="Disordered" evidence="1">
    <location>
        <begin position="56"/>
        <end position="97"/>
    </location>
</feature>
<evidence type="ECO:0000256" key="1">
    <source>
        <dbReference type="SAM" id="MobiDB-lite"/>
    </source>
</evidence>
<dbReference type="STRING" id="363999.A0A439D3H7"/>
<name>A0A439D3H7_9PEZI</name>
<dbReference type="AlphaFoldDB" id="A0A439D3H7"/>
<sequence>MSSRAIPTLPSSPPLPPSLFTPSLLPLLPHSIPSTKLRSVGTPHVDSYCMVTTNPATAAGQRAPTSPPMSSTPNKKRRRYGSPVYISSDSDSDRKSDIKSDYTISMPQATPHATMQHRTMDDDGSDDFPDSLRKLLDPIKRATTLCQGLLFDVQREQIREYVQSDPTHRRNFEECYKHDALFINTFADQFDRARLHYHAHSLRPAFVSLILDQARQCDEYFHPEDTWNMMVRYPLMRTAVMGDIYWHGVYGNGKPLLRVVPCTKASLIATYKSHDAPAHKVDFAIVFEPEPATAAASRIDARRESMPGLSVNHTDSAGLLHRPIVISVETKRTNDSSEKARVRLMAWLAAQWAKLESMTDCPPEILPGIIIEGHDWYLVASTRAKDGKKVGQRLTLTRLRLSLRFPYPAHSFVLSFLFPFFFYL</sequence>
<evidence type="ECO:0000259" key="2">
    <source>
        <dbReference type="Pfam" id="PF20516"/>
    </source>
</evidence>
<accession>A0A439D3H7</accession>
<reference evidence="3 4" key="1">
    <citation type="submission" date="2018-12" db="EMBL/GenBank/DDBJ databases">
        <title>Draft genome sequence of Xylaria grammica IHI A82.</title>
        <authorList>
            <person name="Buettner E."/>
            <person name="Kellner H."/>
        </authorList>
    </citation>
    <scope>NUCLEOTIDE SEQUENCE [LARGE SCALE GENOMIC DNA]</scope>
    <source>
        <strain evidence="3 4">IHI A82</strain>
    </source>
</reference>
<keyword evidence="4" id="KW-1185">Reference proteome</keyword>
<evidence type="ECO:0000313" key="3">
    <source>
        <dbReference type="EMBL" id="RWA08959.1"/>
    </source>
</evidence>
<dbReference type="InterPro" id="IPR046797">
    <property type="entry name" value="PDDEXK_12"/>
</dbReference>